<sequence length="217" mass="25594">MPGPGLWLRYKSIEKINKINEGDNEEREGTNNLCDIIAKAKLAQINKCQNKLFGNEAKIKREYFLDEKSQNKIIKNFIKENLEFKQAIARYKENISCDEINSEIEFNLDSTKIYVYNPEKSAERICDLLSFRALLEFLNSITKIKFFNANLNHVEVVNNLIKLFEEYNEKPEEFYNLNLNEKYSENIKNMVTRKVSDFIKNYIDGKLNVIVDRLEKN</sequence>
<dbReference type="Proteomes" id="UP000095281">
    <property type="component" value="Unplaced"/>
</dbReference>
<accession>A0A1I8B7L6</accession>
<dbReference type="WBParaSite" id="MhA1_Contig1545.frz3.gene3">
    <property type="protein sequence ID" value="MhA1_Contig1545.frz3.gene3"/>
    <property type="gene ID" value="MhA1_Contig1545.frz3.gene3"/>
</dbReference>
<dbReference type="AlphaFoldDB" id="A0A1I8B7L6"/>
<evidence type="ECO:0000313" key="2">
    <source>
        <dbReference type="WBParaSite" id="MhA1_Contig1545.frz3.gene3"/>
    </source>
</evidence>
<proteinExistence type="predicted"/>
<organism evidence="1 2">
    <name type="scientific">Meloidogyne hapla</name>
    <name type="common">Root-knot nematode worm</name>
    <dbReference type="NCBI Taxonomy" id="6305"/>
    <lineage>
        <taxon>Eukaryota</taxon>
        <taxon>Metazoa</taxon>
        <taxon>Ecdysozoa</taxon>
        <taxon>Nematoda</taxon>
        <taxon>Chromadorea</taxon>
        <taxon>Rhabditida</taxon>
        <taxon>Tylenchina</taxon>
        <taxon>Tylenchomorpha</taxon>
        <taxon>Tylenchoidea</taxon>
        <taxon>Meloidogynidae</taxon>
        <taxon>Meloidogyninae</taxon>
        <taxon>Meloidogyne</taxon>
    </lineage>
</organism>
<protein>
    <submittedName>
        <fullName evidence="2">Uncharacterized protein</fullName>
    </submittedName>
</protein>
<reference evidence="2" key="1">
    <citation type="submission" date="2016-11" db="UniProtKB">
        <authorList>
            <consortium name="WormBaseParasite"/>
        </authorList>
    </citation>
    <scope>IDENTIFICATION</scope>
</reference>
<name>A0A1I8B7L6_MELHA</name>
<keyword evidence="1" id="KW-1185">Reference proteome</keyword>
<evidence type="ECO:0000313" key="1">
    <source>
        <dbReference type="Proteomes" id="UP000095281"/>
    </source>
</evidence>